<sequence length="73" mass="8449">MDNKVQYLNQIIEIIDTKVTTFKQNKSRMHTTNYTAEKQVLTRTIEDAIKLAEDIKPVPFSLISDLKALIKQL</sequence>
<organism evidence="1 2">
    <name type="scientific">Leptospira ognonensis</name>
    <dbReference type="NCBI Taxonomy" id="2484945"/>
    <lineage>
        <taxon>Bacteria</taxon>
        <taxon>Pseudomonadati</taxon>
        <taxon>Spirochaetota</taxon>
        <taxon>Spirochaetia</taxon>
        <taxon>Leptospirales</taxon>
        <taxon>Leptospiraceae</taxon>
        <taxon>Leptospira</taxon>
    </lineage>
</organism>
<evidence type="ECO:0000313" key="2">
    <source>
        <dbReference type="Proteomes" id="UP000297693"/>
    </source>
</evidence>
<protein>
    <recommendedName>
        <fullName evidence="3">DUF86 domain-containing protein</fullName>
    </recommendedName>
</protein>
<evidence type="ECO:0008006" key="3">
    <source>
        <dbReference type="Google" id="ProtNLM"/>
    </source>
</evidence>
<comment type="caution">
    <text evidence="1">The sequence shown here is derived from an EMBL/GenBank/DDBJ whole genome shotgun (WGS) entry which is preliminary data.</text>
</comment>
<reference evidence="1" key="1">
    <citation type="journal article" date="2019" name="PLoS Negl. Trop. Dis.">
        <title>Revisiting the worldwide diversity of Leptospira species in the environment.</title>
        <authorList>
            <person name="Vincent A.T."/>
            <person name="Schiettekatte O."/>
            <person name="Bourhy P."/>
            <person name="Veyrier F.J."/>
            <person name="Picardeau M."/>
        </authorList>
    </citation>
    <scope>NUCLEOTIDE SEQUENCE [LARGE SCALE GENOMIC DNA]</scope>
    <source>
        <strain evidence="1">201702476</strain>
    </source>
</reference>
<dbReference type="OrthoDB" id="331688at2"/>
<accession>A0A4R9K809</accession>
<name>A0A4R9K809_9LEPT</name>
<gene>
    <name evidence="1" type="ORF">EHQ58_02275</name>
</gene>
<dbReference type="RefSeq" id="WP_135621719.1">
    <property type="nucleotide sequence ID" value="NZ_RQGD01000009.1"/>
</dbReference>
<proteinExistence type="predicted"/>
<dbReference type="Proteomes" id="UP000297693">
    <property type="component" value="Unassembled WGS sequence"/>
</dbReference>
<evidence type="ECO:0000313" key="1">
    <source>
        <dbReference type="EMBL" id="TGL62713.1"/>
    </source>
</evidence>
<dbReference type="AlphaFoldDB" id="A0A4R9K809"/>
<keyword evidence="2" id="KW-1185">Reference proteome</keyword>
<dbReference type="EMBL" id="RQGD01000009">
    <property type="protein sequence ID" value="TGL62713.1"/>
    <property type="molecule type" value="Genomic_DNA"/>
</dbReference>